<reference evidence="1" key="1">
    <citation type="journal article" date="2012" name="Nature">
        <title>The tomato genome sequence provides insights into fleshy fruit evolution.</title>
        <authorList>
            <consortium name="Tomato Genome Consortium"/>
        </authorList>
    </citation>
    <scope>NUCLEOTIDE SEQUENCE [LARGE SCALE GENOMIC DNA]</scope>
    <source>
        <strain evidence="1">cv. Heinz 1706</strain>
    </source>
</reference>
<proteinExistence type="predicted"/>
<dbReference type="AlphaFoldDB" id="A0A3Q7HRE8"/>
<evidence type="ECO:0000313" key="1">
    <source>
        <dbReference type="EnsemblPlants" id="Solyc08g075925.1.1"/>
    </source>
</evidence>
<keyword evidence="2" id="KW-1185">Reference proteome</keyword>
<protein>
    <submittedName>
        <fullName evidence="1">Uncharacterized protein</fullName>
    </submittedName>
</protein>
<evidence type="ECO:0000313" key="2">
    <source>
        <dbReference type="Proteomes" id="UP000004994"/>
    </source>
</evidence>
<name>A0A3Q7HRE8_SOLLC</name>
<organism evidence="1">
    <name type="scientific">Solanum lycopersicum</name>
    <name type="common">Tomato</name>
    <name type="synonym">Lycopersicon esculentum</name>
    <dbReference type="NCBI Taxonomy" id="4081"/>
    <lineage>
        <taxon>Eukaryota</taxon>
        <taxon>Viridiplantae</taxon>
        <taxon>Streptophyta</taxon>
        <taxon>Embryophyta</taxon>
        <taxon>Tracheophyta</taxon>
        <taxon>Spermatophyta</taxon>
        <taxon>Magnoliopsida</taxon>
        <taxon>eudicotyledons</taxon>
        <taxon>Gunneridae</taxon>
        <taxon>Pentapetalae</taxon>
        <taxon>asterids</taxon>
        <taxon>lamiids</taxon>
        <taxon>Solanales</taxon>
        <taxon>Solanaceae</taxon>
        <taxon>Solanoideae</taxon>
        <taxon>Solaneae</taxon>
        <taxon>Solanum</taxon>
        <taxon>Solanum subgen. Lycopersicon</taxon>
    </lineage>
</organism>
<accession>A0A3Q7HRE8</accession>
<dbReference type="Gramene" id="Solyc08g075925.1.1">
    <property type="protein sequence ID" value="Solyc08g075925.1.1"/>
    <property type="gene ID" value="Solyc08g075925.1"/>
</dbReference>
<dbReference type="InParanoid" id="A0A3Q7HRE8"/>
<dbReference type="Proteomes" id="UP000004994">
    <property type="component" value="Chromosome 8"/>
</dbReference>
<dbReference type="EnsemblPlants" id="Solyc08g075925.1.1">
    <property type="protein sequence ID" value="Solyc08g075925.1.1"/>
    <property type="gene ID" value="Solyc08g075925.1"/>
</dbReference>
<sequence length="227" mass="25291">MSKMNTNFSKIGAQPFQSCLEFIYTVEILKYLNLTRRSSLVPSTSCLMVIYTPGSSCSIHSDSISLALLTESEASSLESVVVLDASIYDISPFGKPVDPDGLWGHHRAFYRGSKPRIIGISLKKRISAIIIDPLSNLMSLESFESKLHNSVIILTPPSLSLPFVEHIPTSKEPRDIYCQDHQRMAFKTHQLSNKNGTCSNFLSGPIGQPYKLQNIVSFNNFGMEMKK</sequence>
<reference evidence="1" key="2">
    <citation type="submission" date="2019-01" db="UniProtKB">
        <authorList>
            <consortium name="EnsemblPlants"/>
        </authorList>
    </citation>
    <scope>IDENTIFICATION</scope>
    <source>
        <strain evidence="1">cv. Heinz 1706</strain>
    </source>
</reference>